<gene>
    <name evidence="1" type="ORF">BZL30_5240</name>
</gene>
<dbReference type="EMBL" id="MVBM01000004">
    <property type="protein sequence ID" value="OOK74108.1"/>
    <property type="molecule type" value="Genomic_DNA"/>
</dbReference>
<dbReference type="AlphaFoldDB" id="A0A1V3X4S4"/>
<evidence type="ECO:0000313" key="1">
    <source>
        <dbReference type="EMBL" id="OOK74108.1"/>
    </source>
</evidence>
<comment type="caution">
    <text evidence="1">The sequence shown here is derived from an EMBL/GenBank/DDBJ whole genome shotgun (WGS) entry which is preliminary data.</text>
</comment>
<sequence>MATILSANWRPSLAMWYPHALTSMTTLDTALSACWQPQLLLAPSWRSLNEIFGACR</sequence>
<name>A0A1V3X4S4_MYCKA</name>
<accession>A0A1V3X4S4</accession>
<proteinExistence type="predicted"/>
<dbReference type="Proteomes" id="UP000189229">
    <property type="component" value="Unassembled WGS sequence"/>
</dbReference>
<protein>
    <submittedName>
        <fullName evidence="1">Uncharacterized protein</fullName>
    </submittedName>
</protein>
<organism evidence="1 2">
    <name type="scientific">Mycobacterium kansasii</name>
    <dbReference type="NCBI Taxonomy" id="1768"/>
    <lineage>
        <taxon>Bacteria</taxon>
        <taxon>Bacillati</taxon>
        <taxon>Actinomycetota</taxon>
        <taxon>Actinomycetes</taxon>
        <taxon>Mycobacteriales</taxon>
        <taxon>Mycobacteriaceae</taxon>
        <taxon>Mycobacterium</taxon>
    </lineage>
</organism>
<reference evidence="1 2" key="1">
    <citation type="submission" date="2017-02" db="EMBL/GenBank/DDBJ databases">
        <title>Complete genome sequences of Mycobacterium kansasii strains isolated from rhesus macaques.</title>
        <authorList>
            <person name="Panda A."/>
            <person name="Nagaraj S."/>
            <person name="Zhao X."/>
            <person name="Tettelin H."/>
            <person name="Detolla L.J."/>
        </authorList>
    </citation>
    <scope>NUCLEOTIDE SEQUENCE [LARGE SCALE GENOMIC DNA]</scope>
    <source>
        <strain evidence="1 2">11-3813</strain>
    </source>
</reference>
<evidence type="ECO:0000313" key="2">
    <source>
        <dbReference type="Proteomes" id="UP000189229"/>
    </source>
</evidence>